<evidence type="ECO:0000313" key="3">
    <source>
        <dbReference type="Proteomes" id="UP000011761"/>
    </source>
</evidence>
<feature type="region of interest" description="Disordered" evidence="1">
    <location>
        <begin position="189"/>
        <end position="231"/>
    </location>
</feature>
<evidence type="ECO:0008006" key="4">
    <source>
        <dbReference type="Google" id="ProtNLM"/>
    </source>
</evidence>
<reference evidence="2 3" key="1">
    <citation type="journal article" date="2012" name="PLoS Pathog.">
        <title>Diverse lifestyles and strategies of plant pathogenesis encoded in the genomes of eighteen Dothideomycetes fungi.</title>
        <authorList>
            <person name="Ohm R.A."/>
            <person name="Feau N."/>
            <person name="Henrissat B."/>
            <person name="Schoch C.L."/>
            <person name="Horwitz B.A."/>
            <person name="Barry K.W."/>
            <person name="Condon B.J."/>
            <person name="Copeland A.C."/>
            <person name="Dhillon B."/>
            <person name="Glaser F."/>
            <person name="Hesse C.N."/>
            <person name="Kosti I."/>
            <person name="LaButti K."/>
            <person name="Lindquist E.A."/>
            <person name="Lucas S."/>
            <person name="Salamov A.A."/>
            <person name="Bradshaw R.E."/>
            <person name="Ciuffetti L."/>
            <person name="Hamelin R.C."/>
            <person name="Kema G.H.J."/>
            <person name="Lawrence C."/>
            <person name="Scott J.A."/>
            <person name="Spatafora J.W."/>
            <person name="Turgeon B.G."/>
            <person name="de Wit P.J.G.M."/>
            <person name="Zhong S."/>
            <person name="Goodwin S.B."/>
            <person name="Grigoriev I.V."/>
        </authorList>
    </citation>
    <scope>NUCLEOTIDE SEQUENCE [LARGE SCALE GENOMIC DNA]</scope>
    <source>
        <strain evidence="2 3">UAMH 10762</strain>
    </source>
</reference>
<organism evidence="2 3">
    <name type="scientific">Baudoinia panamericana (strain UAMH 10762)</name>
    <name type="common">Angels' share fungus</name>
    <name type="synonym">Baudoinia compniacensis (strain UAMH 10762)</name>
    <dbReference type="NCBI Taxonomy" id="717646"/>
    <lineage>
        <taxon>Eukaryota</taxon>
        <taxon>Fungi</taxon>
        <taxon>Dikarya</taxon>
        <taxon>Ascomycota</taxon>
        <taxon>Pezizomycotina</taxon>
        <taxon>Dothideomycetes</taxon>
        <taxon>Dothideomycetidae</taxon>
        <taxon>Mycosphaerellales</taxon>
        <taxon>Teratosphaeriaceae</taxon>
        <taxon>Baudoinia</taxon>
    </lineage>
</organism>
<dbReference type="RefSeq" id="XP_007680255.1">
    <property type="nucleotide sequence ID" value="XM_007682065.1"/>
</dbReference>
<feature type="region of interest" description="Disordered" evidence="1">
    <location>
        <begin position="136"/>
        <end position="158"/>
    </location>
</feature>
<dbReference type="AlphaFoldDB" id="M2MNL1"/>
<keyword evidence="3" id="KW-1185">Reference proteome</keyword>
<dbReference type="KEGG" id="bcom:BAUCODRAFT_151406"/>
<feature type="compositionally biased region" description="Polar residues" evidence="1">
    <location>
        <begin position="215"/>
        <end position="231"/>
    </location>
</feature>
<dbReference type="HOGENOM" id="CLU_446857_0_0_1"/>
<feature type="region of interest" description="Disordered" evidence="1">
    <location>
        <begin position="332"/>
        <end position="441"/>
    </location>
</feature>
<name>M2MNL1_BAUPA</name>
<dbReference type="EMBL" id="KB445561">
    <property type="protein sequence ID" value="EMC93033.1"/>
    <property type="molecule type" value="Genomic_DNA"/>
</dbReference>
<feature type="region of interest" description="Disordered" evidence="1">
    <location>
        <begin position="259"/>
        <end position="289"/>
    </location>
</feature>
<proteinExistence type="predicted"/>
<gene>
    <name evidence="2" type="ORF">BAUCODRAFT_151406</name>
</gene>
<evidence type="ECO:0000313" key="2">
    <source>
        <dbReference type="EMBL" id="EMC93033.1"/>
    </source>
</evidence>
<dbReference type="OMA" id="SAYEREM"/>
<accession>M2MNL1</accession>
<feature type="compositionally biased region" description="Low complexity" evidence="1">
    <location>
        <begin position="409"/>
        <end position="441"/>
    </location>
</feature>
<sequence>MAMPPLPPGWQWDFDAASQRWCFLHVSTGHKQTNFPNAGDEQQANFAAAPSEEFYLLQGQQPLHGQVTATTTVVTSQPTKSDDDLTDFARVTAAMASVSMGVAPESTVLQVHAPSPVAIDMPMPREAAKLAQTDAPPLPVATPATSTASPCPSPLGAQTLHSTEQQVFYPAPAAAPSVFMHRTQPVWSDHAASSAHSSATAPNPPAGDRMPKTDSAVSFQPADTSSSPVLYPVQSTPQLQQVQYQHRPDIHSVASAPQVMQSFQPPPTPSEAADQGQGTTDKDSKMKKMSKGFGKWVKEHPKMAIGGAALVEVAGLAMGVDPLRDAATTYSHMQNHKAKKAAQQHAGTSQQGVPMAAPQHPNAARVGPTQPGHQQMSATGAGQSPSFQSPQNVPQPPLSFQQPAPSYKQTAQSYQQSAQPYQLPPQQYQPHPQQYPQTQQYPQPPQIYQQTYQLPASHQYAQAQQTQNFLQQLGAQQAYQQQQQHAFILNAQAQAYQTIFGTSGVPPAQPQSVHGQRGSVVGGIMGGGFGKKVAGAVAGAVSAGALGGLVSGALAGGSTPANYSAAAADQLMFSQAATSVASEGEYNSMELIDGIHYKRPGEAGYAGSEFI</sequence>
<feature type="compositionally biased region" description="Polar residues" evidence="1">
    <location>
        <begin position="371"/>
        <end position="408"/>
    </location>
</feature>
<feature type="compositionally biased region" description="Low complexity" evidence="1">
    <location>
        <begin position="141"/>
        <end position="150"/>
    </location>
</feature>
<evidence type="ECO:0000256" key="1">
    <source>
        <dbReference type="SAM" id="MobiDB-lite"/>
    </source>
</evidence>
<dbReference type="STRING" id="717646.M2MNL1"/>
<dbReference type="GeneID" id="19109131"/>
<protein>
    <recommendedName>
        <fullName evidence="4">WW domain-containing protein</fullName>
    </recommendedName>
</protein>
<dbReference type="Proteomes" id="UP000011761">
    <property type="component" value="Unassembled WGS sequence"/>
</dbReference>
<feature type="compositionally biased region" description="Low complexity" evidence="1">
    <location>
        <begin position="189"/>
        <end position="201"/>
    </location>
</feature>